<accession>A0A4Q7YVF6</accession>
<evidence type="ECO:0000313" key="1">
    <source>
        <dbReference type="EMBL" id="RZU41777.1"/>
    </source>
</evidence>
<gene>
    <name evidence="1" type="ORF">BDD14_3313</name>
</gene>
<comment type="caution">
    <text evidence="1">The sequence shown here is derived from an EMBL/GenBank/DDBJ whole genome shotgun (WGS) entry which is preliminary data.</text>
</comment>
<protein>
    <submittedName>
        <fullName evidence="1">Uncharacterized protein</fullName>
    </submittedName>
</protein>
<evidence type="ECO:0000313" key="2">
    <source>
        <dbReference type="Proteomes" id="UP000292958"/>
    </source>
</evidence>
<sequence length="88" mass="9706">MVSSKGAQGFVQAIYEVSVSSSELEYVLSLRDANIGTSQKRLRAEIIDFIQRHEDAVLDQLRTHESAVIPTSFGEITLNLADLREAVA</sequence>
<name>A0A4Q7YVF6_9BACT</name>
<organism evidence="1 2">
    <name type="scientific">Edaphobacter modestus</name>
    <dbReference type="NCBI Taxonomy" id="388466"/>
    <lineage>
        <taxon>Bacteria</taxon>
        <taxon>Pseudomonadati</taxon>
        <taxon>Acidobacteriota</taxon>
        <taxon>Terriglobia</taxon>
        <taxon>Terriglobales</taxon>
        <taxon>Acidobacteriaceae</taxon>
        <taxon>Edaphobacter</taxon>
    </lineage>
</organism>
<dbReference type="EMBL" id="SHKW01000001">
    <property type="protein sequence ID" value="RZU41777.1"/>
    <property type="molecule type" value="Genomic_DNA"/>
</dbReference>
<dbReference type="Proteomes" id="UP000292958">
    <property type="component" value="Unassembled WGS sequence"/>
</dbReference>
<proteinExistence type="predicted"/>
<dbReference type="AlphaFoldDB" id="A0A4Q7YVF6"/>
<keyword evidence="2" id="KW-1185">Reference proteome</keyword>
<reference evidence="1 2" key="1">
    <citation type="submission" date="2019-02" db="EMBL/GenBank/DDBJ databases">
        <title>Genomic Encyclopedia of Archaeal and Bacterial Type Strains, Phase II (KMG-II): from individual species to whole genera.</title>
        <authorList>
            <person name="Goeker M."/>
        </authorList>
    </citation>
    <scope>NUCLEOTIDE SEQUENCE [LARGE SCALE GENOMIC DNA]</scope>
    <source>
        <strain evidence="1 2">DSM 18101</strain>
    </source>
</reference>